<evidence type="ECO:0000256" key="4">
    <source>
        <dbReference type="SAM" id="SignalP"/>
    </source>
</evidence>
<feature type="compositionally biased region" description="Polar residues" evidence="2">
    <location>
        <begin position="1262"/>
        <end position="1276"/>
    </location>
</feature>
<feature type="transmembrane region" description="Helical" evidence="3">
    <location>
        <begin position="2291"/>
        <end position="2313"/>
    </location>
</feature>
<feature type="transmembrane region" description="Helical" evidence="3">
    <location>
        <begin position="2409"/>
        <end position="2429"/>
    </location>
</feature>
<keyword evidence="4" id="KW-0732">Signal</keyword>
<feature type="compositionally biased region" description="Basic residues" evidence="2">
    <location>
        <begin position="1898"/>
        <end position="1908"/>
    </location>
</feature>
<dbReference type="InterPro" id="IPR032675">
    <property type="entry name" value="LRR_dom_sf"/>
</dbReference>
<feature type="compositionally biased region" description="Low complexity" evidence="2">
    <location>
        <begin position="808"/>
        <end position="827"/>
    </location>
</feature>
<dbReference type="PANTHER" id="PTHR24216:SF65">
    <property type="entry name" value="PAXILLIN-LIKE PROTEIN 1"/>
    <property type="match status" value="1"/>
</dbReference>
<feature type="region of interest" description="Disordered" evidence="2">
    <location>
        <begin position="2072"/>
        <end position="2109"/>
    </location>
</feature>
<dbReference type="OrthoDB" id="548545at2759"/>
<dbReference type="Pfam" id="PF00560">
    <property type="entry name" value="LRR_1"/>
    <property type="match status" value="1"/>
</dbReference>
<feature type="compositionally biased region" description="Gly residues" evidence="2">
    <location>
        <begin position="1060"/>
        <end position="1086"/>
    </location>
</feature>
<proteinExistence type="predicted"/>
<feature type="region of interest" description="Disordered" evidence="2">
    <location>
        <begin position="38"/>
        <end position="77"/>
    </location>
</feature>
<organism evidence="5 6">
    <name type="scientific">Chlamydomonas schloesseri</name>
    <dbReference type="NCBI Taxonomy" id="2026947"/>
    <lineage>
        <taxon>Eukaryota</taxon>
        <taxon>Viridiplantae</taxon>
        <taxon>Chlorophyta</taxon>
        <taxon>core chlorophytes</taxon>
        <taxon>Chlorophyceae</taxon>
        <taxon>CS clade</taxon>
        <taxon>Chlamydomonadales</taxon>
        <taxon>Chlamydomonadaceae</taxon>
        <taxon>Chlamydomonas</taxon>
    </lineage>
</organism>
<feature type="compositionally biased region" description="Pro residues" evidence="2">
    <location>
        <begin position="275"/>
        <end position="294"/>
    </location>
</feature>
<dbReference type="Gene3D" id="3.80.10.10">
    <property type="entry name" value="Ribonuclease Inhibitor"/>
    <property type="match status" value="1"/>
</dbReference>
<feature type="transmembrane region" description="Helical" evidence="3">
    <location>
        <begin position="2325"/>
        <end position="2345"/>
    </location>
</feature>
<feature type="chain" id="PRO_5032719590" evidence="4">
    <location>
        <begin position="36"/>
        <end position="2507"/>
    </location>
</feature>
<dbReference type="SUPFAM" id="SSF52058">
    <property type="entry name" value="L domain-like"/>
    <property type="match status" value="1"/>
</dbReference>
<name>A0A835WSW1_9CHLO</name>
<feature type="compositionally biased region" description="Low complexity" evidence="2">
    <location>
        <begin position="1323"/>
        <end position="1336"/>
    </location>
</feature>
<feature type="compositionally biased region" description="Acidic residues" evidence="2">
    <location>
        <begin position="1096"/>
        <end position="1109"/>
    </location>
</feature>
<evidence type="ECO:0000256" key="1">
    <source>
        <dbReference type="ARBA" id="ARBA00004430"/>
    </source>
</evidence>
<comment type="caution">
    <text evidence="5">The sequence shown here is derived from an EMBL/GenBank/DDBJ whole genome shotgun (WGS) entry which is preliminary data.</text>
</comment>
<feature type="compositionally biased region" description="Low complexity" evidence="2">
    <location>
        <begin position="1305"/>
        <end position="1316"/>
    </location>
</feature>
<feature type="region of interest" description="Disordered" evidence="2">
    <location>
        <begin position="1791"/>
        <end position="1830"/>
    </location>
</feature>
<accession>A0A835WSW1</accession>
<comment type="subcellular location">
    <subcellularLocation>
        <location evidence="1">Cytoplasm</location>
        <location evidence="1">Cytoskeleton</location>
        <location evidence="1">Cilium axoneme</location>
    </subcellularLocation>
</comment>
<feature type="compositionally biased region" description="Gly residues" evidence="2">
    <location>
        <begin position="1128"/>
        <end position="1137"/>
    </location>
</feature>
<evidence type="ECO:0000256" key="2">
    <source>
        <dbReference type="SAM" id="MobiDB-lite"/>
    </source>
</evidence>
<protein>
    <submittedName>
        <fullName evidence="5">Uncharacterized protein</fullName>
    </submittedName>
</protein>
<dbReference type="GO" id="GO:0005930">
    <property type="term" value="C:axoneme"/>
    <property type="evidence" value="ECO:0007669"/>
    <property type="project" value="UniProtKB-SubCell"/>
</dbReference>
<feature type="region of interest" description="Disordered" evidence="2">
    <location>
        <begin position="1564"/>
        <end position="1597"/>
    </location>
</feature>
<keyword evidence="3" id="KW-0812">Transmembrane</keyword>
<feature type="region of interest" description="Disordered" evidence="2">
    <location>
        <begin position="779"/>
        <end position="894"/>
    </location>
</feature>
<feature type="compositionally biased region" description="Low complexity" evidence="2">
    <location>
        <begin position="1986"/>
        <end position="2012"/>
    </location>
</feature>
<keyword evidence="6" id="KW-1185">Reference proteome</keyword>
<reference evidence="5" key="1">
    <citation type="journal article" date="2020" name="bioRxiv">
        <title>Comparative genomics of Chlamydomonas.</title>
        <authorList>
            <person name="Craig R.J."/>
            <person name="Hasan A.R."/>
            <person name="Ness R.W."/>
            <person name="Keightley P.D."/>
        </authorList>
    </citation>
    <scope>NUCLEOTIDE SEQUENCE</scope>
    <source>
        <strain evidence="5">CCAP 11/173</strain>
    </source>
</reference>
<feature type="transmembrane region" description="Helical" evidence="3">
    <location>
        <begin position="978"/>
        <end position="997"/>
    </location>
</feature>
<feature type="transmembrane region" description="Helical" evidence="3">
    <location>
        <begin position="1017"/>
        <end position="1037"/>
    </location>
</feature>
<feature type="transmembrane region" description="Helical" evidence="3">
    <location>
        <begin position="2441"/>
        <end position="2459"/>
    </location>
</feature>
<keyword evidence="3" id="KW-1133">Transmembrane helix</keyword>
<feature type="region of interest" description="Disordered" evidence="2">
    <location>
        <begin position="1981"/>
        <end position="2028"/>
    </location>
</feature>
<feature type="signal peptide" evidence="4">
    <location>
        <begin position="1"/>
        <end position="35"/>
    </location>
</feature>
<gene>
    <name evidence="5" type="ORF">HYH02_002361</name>
</gene>
<feature type="region of interest" description="Disordered" evidence="2">
    <location>
        <begin position="1055"/>
        <end position="1391"/>
    </location>
</feature>
<feature type="compositionally biased region" description="Polar residues" evidence="2">
    <location>
        <begin position="1233"/>
        <end position="1246"/>
    </location>
</feature>
<feature type="compositionally biased region" description="Gly residues" evidence="2">
    <location>
        <begin position="1337"/>
        <end position="1360"/>
    </location>
</feature>
<feature type="region of interest" description="Disordered" evidence="2">
    <location>
        <begin position="1896"/>
        <end position="1955"/>
    </location>
</feature>
<feature type="region of interest" description="Disordered" evidence="2">
    <location>
        <begin position="1438"/>
        <end position="1547"/>
    </location>
</feature>
<evidence type="ECO:0000313" key="5">
    <source>
        <dbReference type="EMBL" id="KAG2453026.1"/>
    </source>
</evidence>
<feature type="compositionally biased region" description="Low complexity" evidence="2">
    <location>
        <begin position="779"/>
        <end position="792"/>
    </location>
</feature>
<sequence>MGACRARASQRGRSRGQLFLVFAAILLAGVVKGQAQGAAGTPAVAPPPPRVLATLASSPRPPAPSPPPPAPEPPRQAVPLSRLDAVTRESICALPGTASAGCLDALSWVVDLDPFPLTVGGSAAAAGSSGGGLRCIASVDLGLGCRWPSVSAYLVSGEADTYTYRPLELAVRASDLSQAFQLGYTAQAAALLRQLEGLSVRCTAASPAPVFARFLLEPLIMSLAAAGVDSGTNVTDILTTIAAATARPPPSPAPRSPSPPPPFNGSADAVRNSSAPPPSPPPRPPPSSPPPPPTGQGLAAATTVASGGAAANTSALNTTAGFNFTYAGIRNATDAASYFSRLYTAPTTPPSRLRRLSINDCRLSGQMPNDATWLQLPFLERLDLSRNLLSGALPPTFGPTPPMSYVNLSYNRITGPLPSSLNRYGGCGRVLDLSYNNLRGGIPHSWLDGACTPWGKDAGSITPRSAAAAAAPSATAYLGTLDVTNAAAQSLAAAAAEAAAGGSFGAAALGGNTVVAGASITQDPTSNSAVAAAKITLSGSGAFWMSYSRSYGFAGDDCPPDGVAWGSDPDPHTAVITTSPAFAAAGSSSSYTRPYPFSLLLYGNPRLQTPGDRGVTFAAAFTRDLQFGMRDNACTAFQPLPELLWLWGGFGAAGVAVLIAAAFHAAWLWKTNRTKVVPSSTAATAASAAPSIAAAAASPAAAPGTAAPSTHGGRFAPNAQSLPTAMASRMALSVAPSGLSRADGALAAVAPSSPSSRVVPLVSGPSRTDWSMSAAVAPGAAAGVDGDGVARPGRSRMHAGAVAESVTPSGPSSRAAAALAVVPSGASRRGLVAPQQPQPQQPQQPMRAQEWEAEYEGGGGAGGDGLEQLEGDPAARGEEEVSDASGAEQEHRAEQQVRALDGYDAQQPQQPPAAAAGAVGAGVAAGGGGGGMARIIIVAHARAYSRRAVARLSMYGRSAYDVTGAVTRWLLYEIPWGPMARAAAAVAAHAAAGAMTYVLSLQSRRTYCSTLVSCLPWLWAVPPALALLAMGGTLYLLRATRELAATMSKQVGEAVAGQAEGSGHGGGGGSGADAGAAADGGGGGVNRGRSKAATELEAELDAEEAEEEAAAAAGGASRREVHRSSSGGTSGGTGSSGMDGTMSTDGVLPSGKPHAAPESAAVSPGAARHQPPLRPSPSAGAGEAHERWVSGQQRGPGAGIGLAPEHDGGGGDGGTPRFSSPNAAAGGPGPTSALRSSMSRAPSQRRVTLGGVVPTPTPIRISGSNVPCTQPASPSGSMHGFSLATNGNGNGPGSPKPSPKVSATGVLVAAGPPGLAAEGGGSQPSSPRSPASFCGGTAPGGGAGAGSPMGGGGGGGGGGAPRSPRGRGLSSVGGASSNAGARGRSSLPVASGLRRNSVEEDAIAAASGGGGGGNRAGTGTGMSAAAAAAAAGVSHRVSSPVLGTGDHLDPSSSRSVQGAAGRTSKRASVAAELGLAGPRAVAEALESPPPSPPPSDDAVSASARYSEHPVSEPITGTRTPTTCSPSPSKFDATPSGQGASTPIRAPRVHGLRLTACVARSSAFPGLNRSHSRNRSRSRSRSRSPRSSSRSSPANCRVVARLPLPSSDDAACDWEGPSDCDLEGDGHAPAAPAQFAAAEEQHVVETCLACSSDGGTRSIDQVLQQGAAAGYWQTPDTHGDGGRAPQRSPAAAADVAAWREQDWYGEAAAHVMRAAAHETLAARWTAQSWRALLLPAPLARSVAAWLPGGGTAPPSPPVARLHRGLLPAALGGVPVAEGNDGGVRFAAGTGGTAAGAAEADGGGGTTDRSLQRQSRSMGSRPPAVTVPPGMEGSIEYANARQGQPAPAVAAAPYKHSHTYDPATLAGLSGGGAQLNPGGAASAAASAAVAHANAAAAAHGGKRSMSRHPSRGVPSKAPSPLAGPPSNVAAHPSSATPVPVPAPPPAAGQQWHNMPPAGLMHMATSSALAQLAQGHALYGGPISPVSHAAQGPSSAQALGSSASQHWQQQQQQLPSPQPAGARSTARSHSRLAQNAAAAALSASAAAGMAASVAAGGASRRSLAAAAAAAASVATAGPSPGAHSHGQLLAPDRRVASMPSQRRSRYGDAGSAPLAGLEAESSNMGFLLAGLPAADADGAGAGGLPGAVGGMRNSVDPYSPMRQRSSRWLEHQLTAASQKSMIIRRPSMAAAAAVAAANAQSAASMTAAASGPSAAAGLTPQRSRLPGYGAEGAADSAAAAAGAGPGAGGAPGVQMGGATRVRRLRPAALLVVHEYLRDSTLGRPGSGGGSRLRAIALSVLGVLAWAVFGTPLALALAAPTALVILVDATLHVLVATGRLTAAGVAWLFRGPDRRSALARLGDSGSAAAAAPGGASGAAASVVSSVVVVGGYAGWVASVRLAAALFLGLHTHVAAWALCIPLAVFTGALYGLGYEWGAGAVPMPWVFLAANAACLAGALLLLVELAFDMPAWEHGVCRYPYAMAVRAAAESRRAAAKAAEKRAAAAQEGHT</sequence>
<feature type="region of interest" description="Disordered" evidence="2">
    <location>
        <begin position="245"/>
        <end position="306"/>
    </location>
</feature>
<dbReference type="Proteomes" id="UP000613740">
    <property type="component" value="Unassembled WGS sequence"/>
</dbReference>
<dbReference type="InterPro" id="IPR001611">
    <property type="entry name" value="Leu-rich_rpt"/>
</dbReference>
<feature type="transmembrane region" description="Helical" evidence="3">
    <location>
        <begin position="644"/>
        <end position="669"/>
    </location>
</feature>
<feature type="compositionally biased region" description="Low complexity" evidence="2">
    <location>
        <begin position="297"/>
        <end position="306"/>
    </location>
</feature>
<feature type="compositionally biased region" description="Polar residues" evidence="2">
    <location>
        <begin position="1806"/>
        <end position="1816"/>
    </location>
</feature>
<feature type="compositionally biased region" description="Low complexity" evidence="2">
    <location>
        <begin position="1926"/>
        <end position="1935"/>
    </location>
</feature>
<feature type="compositionally biased region" description="Low complexity" evidence="2">
    <location>
        <begin position="1511"/>
        <end position="1528"/>
    </location>
</feature>
<evidence type="ECO:0000256" key="3">
    <source>
        <dbReference type="SAM" id="Phobius"/>
    </source>
</evidence>
<feature type="compositionally biased region" description="Pro residues" evidence="2">
    <location>
        <begin position="59"/>
        <end position="76"/>
    </location>
</feature>
<evidence type="ECO:0000313" key="6">
    <source>
        <dbReference type="Proteomes" id="UP000613740"/>
    </source>
</evidence>
<feature type="transmembrane region" description="Helical" evidence="3">
    <location>
        <begin position="2366"/>
        <end position="2389"/>
    </location>
</feature>
<dbReference type="EMBL" id="JAEHOD010000004">
    <property type="protein sequence ID" value="KAG2453026.1"/>
    <property type="molecule type" value="Genomic_DNA"/>
</dbReference>
<feature type="compositionally biased region" description="Pro residues" evidence="2">
    <location>
        <begin position="247"/>
        <end position="263"/>
    </location>
</feature>
<keyword evidence="3" id="KW-0472">Membrane</keyword>
<feature type="compositionally biased region" description="Basic residues" evidence="2">
    <location>
        <begin position="1569"/>
        <end position="1583"/>
    </location>
</feature>
<feature type="compositionally biased region" description="Gly residues" evidence="2">
    <location>
        <begin position="856"/>
        <end position="865"/>
    </location>
</feature>
<feature type="compositionally biased region" description="Low complexity" evidence="2">
    <location>
        <begin position="1361"/>
        <end position="1387"/>
    </location>
</feature>
<dbReference type="PANTHER" id="PTHR24216">
    <property type="entry name" value="PAXILLIN-RELATED"/>
    <property type="match status" value="1"/>
</dbReference>